<keyword evidence="3" id="KW-0808">Transferase</keyword>
<evidence type="ECO:0000256" key="4">
    <source>
        <dbReference type="ARBA" id="ARBA00022695"/>
    </source>
</evidence>
<dbReference type="InterPro" id="IPR005093">
    <property type="entry name" value="RNArep_beta"/>
</dbReference>
<accession>A0A8S5L469</accession>
<dbReference type="Pfam" id="PF03431">
    <property type="entry name" value="RNA_replicase_B"/>
    <property type="match status" value="1"/>
</dbReference>
<comment type="catalytic activity">
    <reaction evidence="8">
        <text>RNA(n) + a ribonucleoside 5'-triphosphate = RNA(n+1) + diphosphate</text>
        <dbReference type="Rhea" id="RHEA:21248"/>
        <dbReference type="Rhea" id="RHEA-COMP:14527"/>
        <dbReference type="Rhea" id="RHEA-COMP:17342"/>
        <dbReference type="ChEBI" id="CHEBI:33019"/>
        <dbReference type="ChEBI" id="CHEBI:61557"/>
        <dbReference type="ChEBI" id="CHEBI:140395"/>
        <dbReference type="EC" id="2.7.7.48"/>
    </reaction>
</comment>
<evidence type="ECO:0000256" key="7">
    <source>
        <dbReference type="ARBA" id="ARBA00030248"/>
    </source>
</evidence>
<keyword evidence="5" id="KW-0547">Nucleotide-binding</keyword>
<proteinExistence type="predicted"/>
<gene>
    <name evidence="11" type="primary">SRR5467090_8_3</name>
</gene>
<keyword evidence="6" id="KW-0693">Viral RNA replication</keyword>
<evidence type="ECO:0000256" key="9">
    <source>
        <dbReference type="PIRSR" id="PIRSR605093-1"/>
    </source>
</evidence>
<reference evidence="11" key="1">
    <citation type="submission" date="2020-09" db="EMBL/GenBank/DDBJ databases">
        <title>Leviviricetes taxonomy.</title>
        <authorList>
            <person name="Stockdale S.R."/>
            <person name="Callanan J."/>
            <person name="Adriaenssens E.M."/>
            <person name="Kuhn J.H."/>
            <person name="Rumnieks J."/>
            <person name="Shkoporov A."/>
            <person name="Draper L.A."/>
            <person name="Ross P."/>
            <person name="Hill C."/>
        </authorList>
    </citation>
    <scope>NUCLEOTIDE SEQUENCE</scope>
</reference>
<evidence type="ECO:0000256" key="6">
    <source>
        <dbReference type="ARBA" id="ARBA00022953"/>
    </source>
</evidence>
<keyword evidence="12" id="KW-1185">Reference proteome</keyword>
<dbReference type="PROSITE" id="PS50522">
    <property type="entry name" value="RDRP_PHAGE"/>
    <property type="match status" value="1"/>
</dbReference>
<evidence type="ECO:0000259" key="10">
    <source>
        <dbReference type="PROSITE" id="PS50522"/>
    </source>
</evidence>
<dbReference type="GO" id="GO:0003968">
    <property type="term" value="F:RNA-directed RNA polymerase activity"/>
    <property type="evidence" value="ECO:0007669"/>
    <property type="project" value="UniProtKB-KW"/>
</dbReference>
<organism evidence="11 12">
    <name type="scientific">ssRNA phage SRR5467090_8</name>
    <dbReference type="NCBI Taxonomy" id="2786457"/>
    <lineage>
        <taxon>Viruses</taxon>
        <taxon>Riboviria</taxon>
        <taxon>Orthornavirae</taxon>
        <taxon>Lenarviricota</taxon>
        <taxon>Leviviricetes</taxon>
        <taxon>Timlovirales</taxon>
        <taxon>Steitzviridae</taxon>
        <taxon>Hodnevirus</taxon>
        <taxon>Hodnevirus borborocola</taxon>
        <taxon>Setohruvirus borborocola</taxon>
    </lineage>
</organism>
<evidence type="ECO:0000313" key="11">
    <source>
        <dbReference type="EMBL" id="DAD52488.1"/>
    </source>
</evidence>
<evidence type="ECO:0000313" key="12">
    <source>
        <dbReference type="Proteomes" id="UP000680521"/>
    </source>
</evidence>
<dbReference type="GeneID" id="80400737"/>
<dbReference type="GO" id="GO:0046872">
    <property type="term" value="F:metal ion binding"/>
    <property type="evidence" value="ECO:0007669"/>
    <property type="project" value="UniProtKB-KW"/>
</dbReference>
<feature type="binding site" evidence="9">
    <location>
        <position position="410"/>
    </location>
    <ligand>
        <name>Mg(2+)</name>
        <dbReference type="ChEBI" id="CHEBI:18420"/>
        <label>2</label>
    </ligand>
</feature>
<feature type="binding site" evidence="9">
    <location>
        <position position="409"/>
    </location>
    <ligand>
        <name>Mg(2+)</name>
        <dbReference type="ChEBI" id="CHEBI:18420"/>
        <label>2</label>
    </ligand>
</feature>
<evidence type="ECO:0000256" key="1">
    <source>
        <dbReference type="ARBA" id="ARBA00012494"/>
    </source>
</evidence>
<dbReference type="KEGG" id="vg:80400737"/>
<comment type="cofactor">
    <cofactor evidence="9">
        <name>Mg(2+)</name>
        <dbReference type="ChEBI" id="CHEBI:18420"/>
    </cofactor>
    <text evidence="9">Binds 2 Mg(2+) per subunit.</text>
</comment>
<dbReference type="GO" id="GO:0039694">
    <property type="term" value="P:viral RNA genome replication"/>
    <property type="evidence" value="ECO:0007669"/>
    <property type="project" value="InterPro"/>
</dbReference>
<keyword evidence="9" id="KW-0479">Metal-binding</keyword>
<evidence type="ECO:0000256" key="3">
    <source>
        <dbReference type="ARBA" id="ARBA00022679"/>
    </source>
</evidence>
<feature type="binding site" evidence="9">
    <location>
        <position position="312"/>
    </location>
    <ligand>
        <name>Mg(2+)</name>
        <dbReference type="ChEBI" id="CHEBI:18420"/>
        <label>2</label>
    </ligand>
</feature>
<dbReference type="RefSeq" id="YP_010771104.1">
    <property type="nucleotide sequence ID" value="NC_074487.1"/>
</dbReference>
<keyword evidence="9" id="KW-0460">Magnesium</keyword>
<dbReference type="EC" id="2.7.7.48" evidence="1"/>
<sequence length="597" mass="66496">MKSLVRLTQCVLDDVGTQCGVSTDRDLRTIAARVEHEGISFLTITLPSFAKDLERALDRGCVGSDLFSAFSKTGGLPKLFSGFLRRVFDARGVLFDAPDVSCIYAVRQACLLHSKIKMPCSPERVEAAFTRYVECDEEVLAHVQSSTNSTQTQKVRRMAARLFGDVFNAVSQDVEDFHLRPVHGPGAVADHTGWNRRWTIPSWTDRLESVLPYGEYAIPSFRYLAEAAPTFITPEQEPPVRVVAVPKTLKTPRIIAIEPLHMQYMQQALMRSMFDAIDRSRYARDLMSPLDQSPNQRLARVGSVDGSLATLDLREASDRVSNQFVEAMVAPWPPLKEALDATRSRRADVPGHGIVPLAKFASMGSAVCFPIEAMAFTVIVFLGIERHRGTPLSDSDIASLIGRVRIFGDDIIVPKEFTQTVIEELESFGHRVNSDKSFWTGRFRESCGKDWYAGVDVSVVKCRSVFPVDRNSVTELVSTVSLRNQLAEAGFDRAVDFLDTTIERLIPFPFVERTSPALGRWDPSGRVDIQRNSPDTHAPQVRACRVTSSSPVDKLDGWGALMKCFSLRGRDPLPAGHLDRAGRSDRPRIRVGWTNVR</sequence>
<feature type="domain" description="RdRp catalytic" evidence="10">
    <location>
        <begin position="297"/>
        <end position="441"/>
    </location>
</feature>
<evidence type="ECO:0000256" key="8">
    <source>
        <dbReference type="ARBA" id="ARBA00048744"/>
    </source>
</evidence>
<dbReference type="GO" id="GO:0000166">
    <property type="term" value="F:nucleotide binding"/>
    <property type="evidence" value="ECO:0007669"/>
    <property type="project" value="UniProtKB-KW"/>
</dbReference>
<dbReference type="Proteomes" id="UP000680521">
    <property type="component" value="Segment"/>
</dbReference>
<evidence type="ECO:0000256" key="5">
    <source>
        <dbReference type="ARBA" id="ARBA00022741"/>
    </source>
</evidence>
<evidence type="ECO:0000256" key="2">
    <source>
        <dbReference type="ARBA" id="ARBA00022484"/>
    </source>
</evidence>
<name>A0A8S5L469_9VIRU</name>
<dbReference type="EMBL" id="BK014118">
    <property type="protein sequence ID" value="DAD52488.1"/>
    <property type="molecule type" value="Genomic_RNA"/>
</dbReference>
<protein>
    <recommendedName>
        <fullName evidence="1">RNA-directed RNA polymerase</fullName>
        <ecNumber evidence="1">2.7.7.48</ecNumber>
    </recommendedName>
    <alternativeName>
        <fullName evidence="7">RNA replicase beta chain</fullName>
    </alternativeName>
</protein>
<dbReference type="InterPro" id="IPR007096">
    <property type="entry name" value="RNA-dir_Rpol_cat_phage"/>
</dbReference>
<keyword evidence="2 11" id="KW-0696">RNA-directed RNA polymerase</keyword>
<keyword evidence="4" id="KW-0548">Nucleotidyltransferase</keyword>